<dbReference type="GO" id="GO:0051989">
    <property type="term" value="F:coproporphyrinogen dehydrogenase activity"/>
    <property type="evidence" value="ECO:0007669"/>
    <property type="project" value="UniProtKB-EC"/>
</dbReference>
<keyword evidence="12 15" id="KW-0627">Porphyrin biosynthesis</keyword>
<dbReference type="InterPro" id="IPR004558">
    <property type="entry name" value="Coprogen_oxidase_HemN"/>
</dbReference>
<dbReference type="PATRIC" id="fig|1328313.3.peg.2736"/>
<feature type="binding site" evidence="17">
    <location>
        <position position="77"/>
    </location>
    <ligand>
        <name>[4Fe-4S] cluster</name>
        <dbReference type="ChEBI" id="CHEBI:49883"/>
        <note>4Fe-4S-S-AdoMet</note>
    </ligand>
</feature>
<dbReference type="eggNOG" id="COG0635">
    <property type="taxonomic scope" value="Bacteria"/>
</dbReference>
<feature type="binding site" evidence="17">
    <location>
        <position position="84"/>
    </location>
    <ligand>
        <name>[4Fe-4S] cluster</name>
        <dbReference type="ChEBI" id="CHEBI:49883"/>
        <note>4Fe-4S-S-AdoMet</note>
    </ligand>
</feature>
<dbReference type="SFLD" id="SFLDS00029">
    <property type="entry name" value="Radical_SAM"/>
    <property type="match status" value="1"/>
</dbReference>
<evidence type="ECO:0000256" key="11">
    <source>
        <dbReference type="ARBA" id="ARBA00023014"/>
    </source>
</evidence>
<sequence>MENLSAWQKKISAQQKQTIMSLVERFNRPCPRYTSYPTAKQFVAIEQGDEIIDEPELYSQVDRKVNCLSLYFHIPFCQQLCYYCGCHKFITQNKDKAETYLNYLIQEVELRAKNCPEHVKVTDIHLGGGTPTFLTDAQLERLFDAIKANFSIADGCEWAIEIDPRTVDSARIKNIINIGFNRFSLGIQDFNDKTQIAINRQQSYQSIESIVLAIRQCQTLETDFSVNFDLIYGLPLQNQQSFMQTLENVVSLNPDRIAMFNYAHMPKMFPAQAKIKQADLPNAQLKVAILIDAINYLEQNGYRQVGLDHFVKVEDNLYQALQNETLTRNFQGYADCETQVMLGFGVSAISDFSTAMLQNEKQLKAYYQSIDKQQMPFKKVIFRTQQDKQREGLIHHLLCHLEIPVNKLDYLTFTSEWLALKQLETLGLLTINKQQIKVTMVGQIFIRNIAQIFDSYNKLSHVTGFSNAI</sequence>
<evidence type="ECO:0000313" key="19">
    <source>
        <dbReference type="EMBL" id="EWH09265.1"/>
    </source>
</evidence>
<feature type="binding site" evidence="16">
    <location>
        <position position="229"/>
    </location>
    <ligand>
        <name>S-adenosyl-L-methionine</name>
        <dbReference type="ChEBI" id="CHEBI:59789"/>
        <label>2</label>
    </ligand>
</feature>
<name>W7QVE2_9ALTE</name>
<evidence type="ECO:0000256" key="8">
    <source>
        <dbReference type="ARBA" id="ARBA00022723"/>
    </source>
</evidence>
<dbReference type="NCBIfam" id="TIGR00538">
    <property type="entry name" value="hemN"/>
    <property type="match status" value="1"/>
</dbReference>
<feature type="binding site" evidence="16">
    <location>
        <position position="200"/>
    </location>
    <ligand>
        <name>S-adenosyl-L-methionine</name>
        <dbReference type="ChEBI" id="CHEBI:59789"/>
        <label>2</label>
    </ligand>
</feature>
<dbReference type="Gene3D" id="3.80.30.20">
    <property type="entry name" value="tm_1862 like domain"/>
    <property type="match status" value="1"/>
</dbReference>
<dbReference type="GO" id="GO:0046872">
    <property type="term" value="F:metal ion binding"/>
    <property type="evidence" value="ECO:0007669"/>
    <property type="project" value="UniProtKB-KW"/>
</dbReference>
<feature type="binding site" evidence="16">
    <location>
        <begin position="129"/>
        <end position="130"/>
    </location>
    <ligand>
        <name>S-adenosyl-L-methionine</name>
        <dbReference type="ChEBI" id="CHEBI:59789"/>
        <label>2</label>
    </ligand>
</feature>
<dbReference type="InterPro" id="IPR007197">
    <property type="entry name" value="rSAM"/>
</dbReference>
<keyword evidence="5 15" id="KW-0004">4Fe-4S</keyword>
<evidence type="ECO:0000256" key="14">
    <source>
        <dbReference type="ARBA" id="ARBA00048321"/>
    </source>
</evidence>
<accession>W7QVE2</accession>
<organism evidence="19 20">
    <name type="scientific">Catenovulum agarivorans DS-2</name>
    <dbReference type="NCBI Taxonomy" id="1328313"/>
    <lineage>
        <taxon>Bacteria</taxon>
        <taxon>Pseudomonadati</taxon>
        <taxon>Pseudomonadota</taxon>
        <taxon>Gammaproteobacteria</taxon>
        <taxon>Alteromonadales</taxon>
        <taxon>Alteromonadaceae</taxon>
        <taxon>Catenovulum</taxon>
    </lineage>
</organism>
<comment type="similarity">
    <text evidence="3 15">Belongs to the anaerobic coproporphyrinogen-III oxidase family.</text>
</comment>
<dbReference type="PANTHER" id="PTHR13932:SF6">
    <property type="entry name" value="OXYGEN-INDEPENDENT COPROPORPHYRINOGEN III OXIDASE"/>
    <property type="match status" value="1"/>
</dbReference>
<evidence type="ECO:0000259" key="18">
    <source>
        <dbReference type="PROSITE" id="PS51918"/>
    </source>
</evidence>
<evidence type="ECO:0000256" key="10">
    <source>
        <dbReference type="ARBA" id="ARBA00023004"/>
    </source>
</evidence>
<comment type="catalytic activity">
    <reaction evidence="14 15">
        <text>coproporphyrinogen III + 2 S-adenosyl-L-methionine = protoporphyrinogen IX + 2 5'-deoxyadenosine + 2 L-methionine + 2 CO2</text>
        <dbReference type="Rhea" id="RHEA:15425"/>
        <dbReference type="ChEBI" id="CHEBI:16526"/>
        <dbReference type="ChEBI" id="CHEBI:17319"/>
        <dbReference type="ChEBI" id="CHEBI:57307"/>
        <dbReference type="ChEBI" id="CHEBI:57309"/>
        <dbReference type="ChEBI" id="CHEBI:57844"/>
        <dbReference type="ChEBI" id="CHEBI:59789"/>
        <dbReference type="EC" id="1.3.98.3"/>
    </reaction>
</comment>
<feature type="binding site" evidence="17">
    <location>
        <position position="81"/>
    </location>
    <ligand>
        <name>[4Fe-4S] cluster</name>
        <dbReference type="ChEBI" id="CHEBI:49883"/>
        <note>4Fe-4S-S-AdoMet</note>
    </ligand>
</feature>
<protein>
    <recommendedName>
        <fullName evidence="15">Coproporphyrinogen-III oxidase</fullName>
        <ecNumber evidence="15">1.3.98.3</ecNumber>
    </recommendedName>
</protein>
<evidence type="ECO:0000256" key="9">
    <source>
        <dbReference type="ARBA" id="ARBA00023002"/>
    </source>
</evidence>
<feature type="binding site" evidence="16">
    <location>
        <position position="263"/>
    </location>
    <ligand>
        <name>S-adenosyl-L-methionine</name>
        <dbReference type="ChEBI" id="CHEBI:59789"/>
        <label>2</label>
    </ligand>
</feature>
<dbReference type="Proteomes" id="UP000019276">
    <property type="component" value="Unassembled WGS sequence"/>
</dbReference>
<keyword evidence="10 15" id="KW-0408">Iron</keyword>
<dbReference type="EMBL" id="ARZY01000026">
    <property type="protein sequence ID" value="EWH09265.1"/>
    <property type="molecule type" value="Genomic_DNA"/>
</dbReference>
<evidence type="ECO:0000256" key="4">
    <source>
        <dbReference type="ARBA" id="ARBA00011245"/>
    </source>
</evidence>
<evidence type="ECO:0000256" key="16">
    <source>
        <dbReference type="PIRSR" id="PIRSR000167-1"/>
    </source>
</evidence>
<dbReference type="InterPro" id="IPR023404">
    <property type="entry name" value="rSAM_horseshoe"/>
</dbReference>
<dbReference type="PROSITE" id="PS51918">
    <property type="entry name" value="RADICAL_SAM"/>
    <property type="match status" value="1"/>
</dbReference>
<evidence type="ECO:0000256" key="6">
    <source>
        <dbReference type="ARBA" id="ARBA00022490"/>
    </source>
</evidence>
<dbReference type="InterPro" id="IPR034505">
    <property type="entry name" value="Coproporphyrinogen-III_oxidase"/>
</dbReference>
<dbReference type="Pfam" id="PF04055">
    <property type="entry name" value="Radical_SAM"/>
    <property type="match status" value="1"/>
</dbReference>
<dbReference type="InterPro" id="IPR006638">
    <property type="entry name" value="Elp3/MiaA/NifB-like_rSAM"/>
</dbReference>
<evidence type="ECO:0000256" key="3">
    <source>
        <dbReference type="ARBA" id="ARBA00005493"/>
    </source>
</evidence>
<dbReference type="SMART" id="SM00729">
    <property type="entry name" value="Elp3"/>
    <property type="match status" value="1"/>
</dbReference>
<gene>
    <name evidence="19" type="ORF">DS2_13394</name>
</gene>
<evidence type="ECO:0000256" key="17">
    <source>
        <dbReference type="PIRSR" id="PIRSR000167-2"/>
    </source>
</evidence>
<evidence type="ECO:0000256" key="5">
    <source>
        <dbReference type="ARBA" id="ARBA00022485"/>
    </source>
</evidence>
<dbReference type="UniPathway" id="UPA00251">
    <property type="reaction ID" value="UER00323"/>
</dbReference>
<comment type="caution">
    <text evidence="19">The sequence shown here is derived from an EMBL/GenBank/DDBJ whole genome shotgun (WGS) entry which is preliminary data.</text>
</comment>
<keyword evidence="9 15" id="KW-0560">Oxidoreductase</keyword>
<comment type="subcellular location">
    <subcellularLocation>
        <location evidence="1 15">Cytoplasm</location>
    </subcellularLocation>
</comment>
<dbReference type="STRING" id="1328313.DS2_13394"/>
<dbReference type="GO" id="GO:0051539">
    <property type="term" value="F:4 iron, 4 sulfur cluster binding"/>
    <property type="evidence" value="ECO:0007669"/>
    <property type="project" value="UniProtKB-KW"/>
</dbReference>
<dbReference type="Gene3D" id="1.10.10.920">
    <property type="match status" value="1"/>
</dbReference>
<reference evidence="19 20" key="1">
    <citation type="journal article" date="2014" name="Genome Announc.">
        <title>Draft Genome Sequence of the Agar-Degrading Bacterium Catenovulum sp. Strain DS-2, Isolated from Intestines of Haliotis diversicolor.</title>
        <authorList>
            <person name="Shan D."/>
            <person name="Li X."/>
            <person name="Gu Z."/>
            <person name="Wei G."/>
            <person name="Gao Z."/>
            <person name="Shao Z."/>
        </authorList>
    </citation>
    <scope>NUCLEOTIDE SEQUENCE [LARGE SCALE GENOMIC DNA]</scope>
    <source>
        <strain evidence="19 20">DS-2</strain>
    </source>
</reference>
<keyword evidence="7 15" id="KW-0949">S-adenosyl-L-methionine</keyword>
<evidence type="ECO:0000256" key="12">
    <source>
        <dbReference type="ARBA" id="ARBA00023244"/>
    </source>
</evidence>
<feature type="binding site" evidence="16">
    <location>
        <position position="161"/>
    </location>
    <ligand>
        <name>S-adenosyl-L-methionine</name>
        <dbReference type="ChEBI" id="CHEBI:59789"/>
        <label>1</label>
    </ligand>
</feature>
<keyword evidence="20" id="KW-1185">Reference proteome</keyword>
<dbReference type="OrthoDB" id="9808022at2"/>
<dbReference type="EC" id="1.3.98.3" evidence="15"/>
<dbReference type="InterPro" id="IPR058240">
    <property type="entry name" value="rSAM_sf"/>
</dbReference>
<feature type="binding site" evidence="16">
    <location>
        <position position="128"/>
    </location>
    <ligand>
        <name>S-adenosyl-L-methionine</name>
        <dbReference type="ChEBI" id="CHEBI:59789"/>
        <label>1</label>
    </ligand>
</feature>
<dbReference type="RefSeq" id="WP_051479873.1">
    <property type="nucleotide sequence ID" value="NZ_ARZY01000026.1"/>
</dbReference>
<dbReference type="AlphaFoldDB" id="W7QVE2"/>
<dbReference type="PANTHER" id="PTHR13932">
    <property type="entry name" value="COPROPORPHYRINIGEN III OXIDASE"/>
    <property type="match status" value="1"/>
</dbReference>
<keyword evidence="6 15" id="KW-0963">Cytoplasm</keyword>
<dbReference type="PIRSF" id="PIRSF000167">
    <property type="entry name" value="HemN"/>
    <property type="match status" value="1"/>
</dbReference>
<comment type="cofactor">
    <cofactor evidence="15 17">
        <name>[4Fe-4S] cluster</name>
        <dbReference type="ChEBI" id="CHEBI:49883"/>
    </cofactor>
    <text evidence="15 17">Binds 1 [4Fe-4S] cluster. The cluster is coordinated with 3 cysteines and an exchangeable S-adenosyl-L-methionine.</text>
</comment>
<evidence type="ECO:0000256" key="2">
    <source>
        <dbReference type="ARBA" id="ARBA00004785"/>
    </source>
</evidence>
<dbReference type="SFLD" id="SFLDG01065">
    <property type="entry name" value="anaerobic_coproporphyrinogen-I"/>
    <property type="match status" value="1"/>
</dbReference>
<feature type="binding site" evidence="16">
    <location>
        <position position="188"/>
    </location>
    <ligand>
        <name>S-adenosyl-L-methionine</name>
        <dbReference type="ChEBI" id="CHEBI:59789"/>
        <label>2</label>
    </ligand>
</feature>
<feature type="binding site" evidence="16">
    <location>
        <position position="349"/>
    </location>
    <ligand>
        <name>S-adenosyl-L-methionine</name>
        <dbReference type="ChEBI" id="CHEBI:59789"/>
        <label>1</label>
    </ligand>
</feature>
<dbReference type="GO" id="GO:0004109">
    <property type="term" value="F:coproporphyrinogen oxidase activity"/>
    <property type="evidence" value="ECO:0007669"/>
    <property type="project" value="InterPro"/>
</dbReference>
<comment type="subunit">
    <text evidence="4">Monomer.</text>
</comment>
<feature type="binding site" evidence="16">
    <location>
        <begin position="83"/>
        <end position="85"/>
    </location>
    <ligand>
        <name>S-adenosyl-L-methionine</name>
        <dbReference type="ChEBI" id="CHEBI:59789"/>
        <label>2</label>
    </ligand>
</feature>
<keyword evidence="8 15" id="KW-0479">Metal-binding</keyword>
<evidence type="ECO:0000256" key="7">
    <source>
        <dbReference type="ARBA" id="ARBA00022691"/>
    </source>
</evidence>
<evidence type="ECO:0000256" key="13">
    <source>
        <dbReference type="ARBA" id="ARBA00024295"/>
    </source>
</evidence>
<feature type="binding site" evidence="16">
    <location>
        <position position="71"/>
    </location>
    <ligand>
        <name>S-adenosyl-L-methionine</name>
        <dbReference type="ChEBI" id="CHEBI:59789"/>
        <label>1</label>
    </ligand>
</feature>
<evidence type="ECO:0000256" key="15">
    <source>
        <dbReference type="PIRNR" id="PIRNR000167"/>
    </source>
</evidence>
<dbReference type="GO" id="GO:0005737">
    <property type="term" value="C:cytoplasm"/>
    <property type="evidence" value="ECO:0007669"/>
    <property type="project" value="UniProtKB-SubCell"/>
</dbReference>
<feature type="domain" description="Radical SAM core" evidence="18">
    <location>
        <begin position="62"/>
        <end position="303"/>
    </location>
</feature>
<evidence type="ECO:0000313" key="20">
    <source>
        <dbReference type="Proteomes" id="UP000019276"/>
    </source>
</evidence>
<proteinExistence type="inferred from homology"/>
<keyword evidence="11 15" id="KW-0411">Iron-sulfur</keyword>
<dbReference type="GO" id="GO:0006782">
    <property type="term" value="P:protoporphyrinogen IX biosynthetic process"/>
    <property type="evidence" value="ECO:0007669"/>
    <property type="project" value="UniProtKB-UniPathway"/>
</dbReference>
<comment type="pathway">
    <text evidence="2 15">Porphyrin-containing compound metabolism; protoporphyrin-IX biosynthesis; protoporphyrinogen-IX from coproporphyrinogen-III (AdoMet route): step 1/1.</text>
</comment>
<evidence type="ECO:0000256" key="1">
    <source>
        <dbReference type="ARBA" id="ARBA00004496"/>
    </source>
</evidence>
<comment type="function">
    <text evidence="13">Involved in the heme biosynthesis. Catalyzes the anaerobic oxidative decarboxylation of propionate groups of rings A and B of coproporphyrinogen III to yield the vinyl groups in protoporphyrinogen IX.</text>
</comment>
<dbReference type="SUPFAM" id="SSF102114">
    <property type="entry name" value="Radical SAM enzymes"/>
    <property type="match status" value="1"/>
</dbReference>